<evidence type="ECO:0000313" key="3">
    <source>
        <dbReference type="Proteomes" id="UP001500305"/>
    </source>
</evidence>
<keyword evidence="3" id="KW-1185">Reference proteome</keyword>
<dbReference type="Proteomes" id="UP001500305">
    <property type="component" value="Unassembled WGS sequence"/>
</dbReference>
<comment type="caution">
    <text evidence="2">The sequence shown here is derived from an EMBL/GenBank/DDBJ whole genome shotgun (WGS) entry which is preliminary data.</text>
</comment>
<name>A0ABN3E8Y4_9ACTN</name>
<reference evidence="2 3" key="1">
    <citation type="journal article" date="2019" name="Int. J. Syst. Evol. Microbiol.">
        <title>The Global Catalogue of Microorganisms (GCM) 10K type strain sequencing project: providing services to taxonomists for standard genome sequencing and annotation.</title>
        <authorList>
            <consortium name="The Broad Institute Genomics Platform"/>
            <consortium name="The Broad Institute Genome Sequencing Center for Infectious Disease"/>
            <person name="Wu L."/>
            <person name="Ma J."/>
        </authorList>
    </citation>
    <scope>NUCLEOTIDE SEQUENCE [LARGE SCALE GENOMIC DNA]</scope>
    <source>
        <strain evidence="2 3">JCM 7356</strain>
    </source>
</reference>
<evidence type="ECO:0000256" key="1">
    <source>
        <dbReference type="SAM" id="MobiDB-lite"/>
    </source>
</evidence>
<proteinExistence type="predicted"/>
<protein>
    <submittedName>
        <fullName evidence="2">Uncharacterized protein</fullName>
    </submittedName>
</protein>
<accession>A0ABN3E8Y4</accession>
<organism evidence="2 3">
    <name type="scientific">Kitasatospora cystarginea</name>
    <dbReference type="NCBI Taxonomy" id="58350"/>
    <lineage>
        <taxon>Bacteria</taxon>
        <taxon>Bacillati</taxon>
        <taxon>Actinomycetota</taxon>
        <taxon>Actinomycetes</taxon>
        <taxon>Kitasatosporales</taxon>
        <taxon>Streptomycetaceae</taxon>
        <taxon>Kitasatospora</taxon>
    </lineage>
</organism>
<feature type="region of interest" description="Disordered" evidence="1">
    <location>
        <begin position="40"/>
        <end position="68"/>
    </location>
</feature>
<evidence type="ECO:0000313" key="2">
    <source>
        <dbReference type="EMBL" id="GAA2251328.1"/>
    </source>
</evidence>
<gene>
    <name evidence="2" type="ORF">GCM10010430_37890</name>
</gene>
<sequence length="112" mass="11688">MQGHADAYLRRSCSLATIAGVTACQVKLTFRVHANVAHTRLPPSPLQPHRKEHDAESGIRSARALPRAAGATARQTVRLLEDHSLAEAGLNATGSLLVGLAAAAGGHALLSR</sequence>
<dbReference type="EMBL" id="BAAATR010000016">
    <property type="protein sequence ID" value="GAA2251328.1"/>
    <property type="molecule type" value="Genomic_DNA"/>
</dbReference>